<organism evidence="2 3">
    <name type="scientific">Plantactinospora solaniradicis</name>
    <dbReference type="NCBI Taxonomy" id="1723736"/>
    <lineage>
        <taxon>Bacteria</taxon>
        <taxon>Bacillati</taxon>
        <taxon>Actinomycetota</taxon>
        <taxon>Actinomycetes</taxon>
        <taxon>Micromonosporales</taxon>
        <taxon>Micromonosporaceae</taxon>
        <taxon>Plantactinospora</taxon>
    </lineage>
</organism>
<protein>
    <submittedName>
        <fullName evidence="2">Helix-turn-helix domain-containing protein</fullName>
    </submittedName>
</protein>
<dbReference type="Pfam" id="PF19054">
    <property type="entry name" value="DUF5753"/>
    <property type="match status" value="1"/>
</dbReference>
<gene>
    <name evidence="2" type="ORF">ACFP2T_37615</name>
</gene>
<dbReference type="CDD" id="cd00093">
    <property type="entry name" value="HTH_XRE"/>
    <property type="match status" value="1"/>
</dbReference>
<sequence>MSRFTPPTPRSRRLGRELRKLRDAKGLTLDDAAKLVRCSPSRLSRIESGEIKPRPGDVMELLVAYGHPIDSEPGASLLVLTRDLKESGWWQRLGALSNRYATFIAYEEEAAELYNFEPTLVPGLLQTERYAREVVAVGRETDGEAIQQLVRARLTRQEVLHRKPKPLRLHAIISEAALCVDVGGPEVMRGQLAHLVELAKLPNVTLQVLRFAAGAHLAASGGLQILTFDKNEPALGYLETLAGELFLEAPRDISRLHQVYDHLRTLAVSPAESVKLIKERAKNA</sequence>
<dbReference type="InterPro" id="IPR001387">
    <property type="entry name" value="Cro/C1-type_HTH"/>
</dbReference>
<feature type="domain" description="HTH cro/C1-type" evidence="1">
    <location>
        <begin position="18"/>
        <end position="72"/>
    </location>
</feature>
<proteinExistence type="predicted"/>
<dbReference type="InterPro" id="IPR010982">
    <property type="entry name" value="Lambda_DNA-bd_dom_sf"/>
</dbReference>
<dbReference type="Proteomes" id="UP001596203">
    <property type="component" value="Unassembled WGS sequence"/>
</dbReference>
<reference evidence="3" key="1">
    <citation type="journal article" date="2019" name="Int. J. Syst. Evol. Microbiol.">
        <title>The Global Catalogue of Microorganisms (GCM) 10K type strain sequencing project: providing services to taxonomists for standard genome sequencing and annotation.</title>
        <authorList>
            <consortium name="The Broad Institute Genomics Platform"/>
            <consortium name="The Broad Institute Genome Sequencing Center for Infectious Disease"/>
            <person name="Wu L."/>
            <person name="Ma J."/>
        </authorList>
    </citation>
    <scope>NUCLEOTIDE SEQUENCE [LARGE SCALE GENOMIC DNA]</scope>
    <source>
        <strain evidence="3">ZS-35-S2</strain>
    </source>
</reference>
<accession>A0ABW1KLV3</accession>
<evidence type="ECO:0000259" key="1">
    <source>
        <dbReference type="PROSITE" id="PS50943"/>
    </source>
</evidence>
<comment type="caution">
    <text evidence="2">The sequence shown here is derived from an EMBL/GenBank/DDBJ whole genome shotgun (WGS) entry which is preliminary data.</text>
</comment>
<dbReference type="InterPro" id="IPR043917">
    <property type="entry name" value="DUF5753"/>
</dbReference>
<evidence type="ECO:0000313" key="2">
    <source>
        <dbReference type="EMBL" id="MFC6021868.1"/>
    </source>
</evidence>
<dbReference type="Pfam" id="PF13560">
    <property type="entry name" value="HTH_31"/>
    <property type="match status" value="1"/>
</dbReference>
<dbReference type="SUPFAM" id="SSF47413">
    <property type="entry name" value="lambda repressor-like DNA-binding domains"/>
    <property type="match status" value="1"/>
</dbReference>
<dbReference type="SMART" id="SM00530">
    <property type="entry name" value="HTH_XRE"/>
    <property type="match status" value="1"/>
</dbReference>
<dbReference type="RefSeq" id="WP_377430637.1">
    <property type="nucleotide sequence ID" value="NZ_JBHSPR010000053.1"/>
</dbReference>
<dbReference type="EMBL" id="JBHSPR010000053">
    <property type="protein sequence ID" value="MFC6021868.1"/>
    <property type="molecule type" value="Genomic_DNA"/>
</dbReference>
<evidence type="ECO:0000313" key="3">
    <source>
        <dbReference type="Proteomes" id="UP001596203"/>
    </source>
</evidence>
<name>A0ABW1KLV3_9ACTN</name>
<keyword evidence="3" id="KW-1185">Reference proteome</keyword>
<dbReference type="PROSITE" id="PS50943">
    <property type="entry name" value="HTH_CROC1"/>
    <property type="match status" value="1"/>
</dbReference>
<dbReference type="Gene3D" id="1.10.260.40">
    <property type="entry name" value="lambda repressor-like DNA-binding domains"/>
    <property type="match status" value="1"/>
</dbReference>